<dbReference type="InterPro" id="IPR003018">
    <property type="entry name" value="GAF"/>
</dbReference>
<evidence type="ECO:0000256" key="3">
    <source>
        <dbReference type="ARBA" id="ARBA00022553"/>
    </source>
</evidence>
<dbReference type="SMART" id="SM00387">
    <property type="entry name" value="HATPase_c"/>
    <property type="match status" value="1"/>
</dbReference>
<dbReference type="SUPFAM" id="SSF55874">
    <property type="entry name" value="ATPase domain of HSP90 chaperone/DNA topoisomerase II/histidine kinase"/>
    <property type="match status" value="1"/>
</dbReference>
<dbReference type="PRINTS" id="PR00344">
    <property type="entry name" value="BCTRLSENSOR"/>
</dbReference>
<dbReference type="RefSeq" id="WP_413270596.1">
    <property type="nucleotide sequence ID" value="NZ_JBHFNQ010000090.1"/>
</dbReference>
<keyword evidence="4" id="KW-0808">Transferase</keyword>
<dbReference type="Pfam" id="PF02518">
    <property type="entry name" value="HATPase_c"/>
    <property type="match status" value="1"/>
</dbReference>
<keyword evidence="8" id="KW-1185">Reference proteome</keyword>
<dbReference type="PANTHER" id="PTHR43547">
    <property type="entry name" value="TWO-COMPONENT HISTIDINE KINASE"/>
    <property type="match status" value="1"/>
</dbReference>
<name>A0ABV4X417_9CYAN</name>
<dbReference type="InterPro" id="IPR029016">
    <property type="entry name" value="GAF-like_dom_sf"/>
</dbReference>
<keyword evidence="7" id="KW-0067">ATP-binding</keyword>
<dbReference type="PROSITE" id="PS50109">
    <property type="entry name" value="HIS_KIN"/>
    <property type="match status" value="1"/>
</dbReference>
<dbReference type="SMART" id="SM00065">
    <property type="entry name" value="GAF"/>
    <property type="match status" value="1"/>
</dbReference>
<dbReference type="CDD" id="cd00082">
    <property type="entry name" value="HisKA"/>
    <property type="match status" value="1"/>
</dbReference>
<dbReference type="SUPFAM" id="SSF55781">
    <property type="entry name" value="GAF domain-like"/>
    <property type="match status" value="1"/>
</dbReference>
<evidence type="ECO:0000259" key="6">
    <source>
        <dbReference type="PROSITE" id="PS50109"/>
    </source>
</evidence>
<dbReference type="Gene3D" id="1.10.287.130">
    <property type="match status" value="1"/>
</dbReference>
<keyword evidence="3" id="KW-0597">Phosphoprotein</keyword>
<feature type="domain" description="Histidine kinase" evidence="6">
    <location>
        <begin position="251"/>
        <end position="477"/>
    </location>
</feature>
<dbReference type="InterPro" id="IPR036097">
    <property type="entry name" value="HisK_dim/P_sf"/>
</dbReference>
<organism evidence="7 8">
    <name type="scientific">Floridaenema aerugineum BLCC-F46</name>
    <dbReference type="NCBI Taxonomy" id="3153654"/>
    <lineage>
        <taxon>Bacteria</taxon>
        <taxon>Bacillati</taxon>
        <taxon>Cyanobacteriota</taxon>
        <taxon>Cyanophyceae</taxon>
        <taxon>Oscillatoriophycideae</taxon>
        <taxon>Aerosakkonematales</taxon>
        <taxon>Aerosakkonemataceae</taxon>
        <taxon>Floridanema</taxon>
        <taxon>Floridanema aerugineum</taxon>
    </lineage>
</organism>
<keyword evidence="5" id="KW-0902">Two-component regulatory system</keyword>
<evidence type="ECO:0000313" key="7">
    <source>
        <dbReference type="EMBL" id="MFB2877499.1"/>
    </source>
</evidence>
<accession>A0ABV4X417</accession>
<evidence type="ECO:0000256" key="2">
    <source>
        <dbReference type="ARBA" id="ARBA00012438"/>
    </source>
</evidence>
<dbReference type="Gene3D" id="3.30.565.10">
    <property type="entry name" value="Histidine kinase-like ATPase, C-terminal domain"/>
    <property type="match status" value="1"/>
</dbReference>
<dbReference type="InterPro" id="IPR003661">
    <property type="entry name" value="HisK_dim/P_dom"/>
</dbReference>
<keyword evidence="4" id="KW-0418">Kinase</keyword>
<comment type="catalytic activity">
    <reaction evidence="1">
        <text>ATP + protein L-histidine = ADP + protein N-phospho-L-histidine.</text>
        <dbReference type="EC" id="2.7.13.3"/>
    </reaction>
</comment>
<dbReference type="GO" id="GO:0005524">
    <property type="term" value="F:ATP binding"/>
    <property type="evidence" value="ECO:0007669"/>
    <property type="project" value="UniProtKB-KW"/>
</dbReference>
<dbReference type="Pfam" id="PF01590">
    <property type="entry name" value="GAF"/>
    <property type="match status" value="1"/>
</dbReference>
<dbReference type="InterPro" id="IPR004358">
    <property type="entry name" value="Sig_transdc_His_kin-like_C"/>
</dbReference>
<evidence type="ECO:0000313" key="8">
    <source>
        <dbReference type="Proteomes" id="UP001576774"/>
    </source>
</evidence>
<dbReference type="SUPFAM" id="SSF47384">
    <property type="entry name" value="Homodimeric domain of signal transducing histidine kinase"/>
    <property type="match status" value="1"/>
</dbReference>
<sequence>MAISQVHLYKQVDTSSRHQALLNQLTIAIRSCTELDPILKLAVDGLVRTLQIERSLILLLKYVDPLIKNRSQKPIPRAKATVIYEWLTPTSEGNQPSPSSINSSFWLSECDLCQMAYQHTPKPLILKDKRCISCNDSAECVATVFDLDSMPNLLLISLESQGTVLGFLALQQRQPRAWLTEELELVELVSAQLSIAILQFQTLRQTSALVEERTAQLEWSLSVQAKLYEKTRQQIDQLRRLNALKDEFLSTMSDQMRNPLASMRMAICMLRQPGLPVERQVRYLDILEQQCNLEINLINDLLTLQELESHKSQLQPQKVDMREMIQRLEQSFTEKWSVKGLSMEVHLPKRSLVLDTDADSVNRILTELLTNAGKYSEPDTKVVLRAIYQANQKVPQIVLSLSNIGSSISPAEQEYIFEKFRRGEGVMQKGIQGTGLGLALVKCLVEHLNGVITVSSSPMSDSQSWLTCFTLTLPQMQGG</sequence>
<comment type="caution">
    <text evidence="7">The sequence shown here is derived from an EMBL/GenBank/DDBJ whole genome shotgun (WGS) entry which is preliminary data.</text>
</comment>
<dbReference type="EC" id="2.7.13.3" evidence="2"/>
<dbReference type="SMART" id="SM00388">
    <property type="entry name" value="HisKA"/>
    <property type="match status" value="1"/>
</dbReference>
<dbReference type="EMBL" id="JBHFNQ010000090">
    <property type="protein sequence ID" value="MFB2877499.1"/>
    <property type="molecule type" value="Genomic_DNA"/>
</dbReference>
<gene>
    <name evidence="7" type="ORF">ACE1CC_11500</name>
</gene>
<proteinExistence type="predicted"/>
<dbReference type="InterPro" id="IPR005467">
    <property type="entry name" value="His_kinase_dom"/>
</dbReference>
<dbReference type="InterPro" id="IPR003594">
    <property type="entry name" value="HATPase_dom"/>
</dbReference>
<dbReference type="InterPro" id="IPR036890">
    <property type="entry name" value="HATPase_C_sf"/>
</dbReference>
<reference evidence="7 8" key="1">
    <citation type="submission" date="2024-09" db="EMBL/GenBank/DDBJ databases">
        <title>Floridaenema gen nov. (Aerosakkonemataceae, Aerosakkonematales ord. nov., Cyanobacteria) from benthic tropical and subtropical fresh waters, with the description of four new species.</title>
        <authorList>
            <person name="Moretto J.A."/>
            <person name="Berthold D.E."/>
            <person name="Lefler F.W."/>
            <person name="Huang I.-S."/>
            <person name="Laughinghouse H. IV."/>
        </authorList>
    </citation>
    <scope>NUCLEOTIDE SEQUENCE [LARGE SCALE GENOMIC DNA]</scope>
    <source>
        <strain evidence="7 8">BLCC-F46</strain>
    </source>
</reference>
<evidence type="ECO:0000256" key="5">
    <source>
        <dbReference type="ARBA" id="ARBA00023012"/>
    </source>
</evidence>
<evidence type="ECO:0000256" key="4">
    <source>
        <dbReference type="ARBA" id="ARBA00022777"/>
    </source>
</evidence>
<dbReference type="Pfam" id="PF00512">
    <property type="entry name" value="HisKA"/>
    <property type="match status" value="1"/>
</dbReference>
<evidence type="ECO:0000256" key="1">
    <source>
        <dbReference type="ARBA" id="ARBA00000085"/>
    </source>
</evidence>
<dbReference type="Proteomes" id="UP001576774">
    <property type="component" value="Unassembled WGS sequence"/>
</dbReference>
<keyword evidence="7" id="KW-0547">Nucleotide-binding</keyword>
<dbReference type="Gene3D" id="3.30.450.40">
    <property type="match status" value="1"/>
</dbReference>
<dbReference type="PANTHER" id="PTHR43547:SF2">
    <property type="entry name" value="HYBRID SIGNAL TRANSDUCTION HISTIDINE KINASE C"/>
    <property type="match status" value="1"/>
</dbReference>
<protein>
    <recommendedName>
        <fullName evidence="2">histidine kinase</fullName>
        <ecNumber evidence="2">2.7.13.3</ecNumber>
    </recommendedName>
</protein>